<dbReference type="EMBL" id="JAGYWB010000008">
    <property type="protein sequence ID" value="KAI0513540.1"/>
    <property type="molecule type" value="Genomic_DNA"/>
</dbReference>
<proteinExistence type="predicted"/>
<comment type="caution">
    <text evidence="2">The sequence shown here is derived from an EMBL/GenBank/DDBJ whole genome shotgun (WGS) entry which is preliminary data.</text>
</comment>
<organism evidence="2 3">
    <name type="scientific">Dendrobium nobile</name>
    <name type="common">Orchid</name>
    <dbReference type="NCBI Taxonomy" id="94219"/>
    <lineage>
        <taxon>Eukaryota</taxon>
        <taxon>Viridiplantae</taxon>
        <taxon>Streptophyta</taxon>
        <taxon>Embryophyta</taxon>
        <taxon>Tracheophyta</taxon>
        <taxon>Spermatophyta</taxon>
        <taxon>Magnoliopsida</taxon>
        <taxon>Liliopsida</taxon>
        <taxon>Asparagales</taxon>
        <taxon>Orchidaceae</taxon>
        <taxon>Epidendroideae</taxon>
        <taxon>Malaxideae</taxon>
        <taxon>Dendrobiinae</taxon>
        <taxon>Dendrobium</taxon>
    </lineage>
</organism>
<feature type="region of interest" description="Disordered" evidence="1">
    <location>
        <begin position="30"/>
        <end position="49"/>
    </location>
</feature>
<evidence type="ECO:0000256" key="1">
    <source>
        <dbReference type="SAM" id="MobiDB-lite"/>
    </source>
</evidence>
<evidence type="ECO:0000313" key="3">
    <source>
        <dbReference type="Proteomes" id="UP000829196"/>
    </source>
</evidence>
<accession>A0A8T3BHT4</accession>
<keyword evidence="3" id="KW-1185">Reference proteome</keyword>
<sequence>MGQSFKVLLLLELPRVQNPIQVDLVARKEKKNSISTKEPKEVRVDQASTTLREEERNLGYHKFKLYHLALKADGGGMDDGPDQDPMVPSSRAIMDPGLLSQRRFDFPPPGGTYKLPRFAVRAAPGSHPTTANKGVHGAVLRFATNIESRFR</sequence>
<reference evidence="2" key="1">
    <citation type="journal article" date="2022" name="Front. Genet.">
        <title>Chromosome-Scale Assembly of the Dendrobium nobile Genome Provides Insights Into the Molecular Mechanism of the Biosynthesis of the Medicinal Active Ingredient of Dendrobium.</title>
        <authorList>
            <person name="Xu Q."/>
            <person name="Niu S.-C."/>
            <person name="Li K.-L."/>
            <person name="Zheng P.-J."/>
            <person name="Zhang X.-J."/>
            <person name="Jia Y."/>
            <person name="Liu Y."/>
            <person name="Niu Y.-X."/>
            <person name="Yu L.-H."/>
            <person name="Chen D.-F."/>
            <person name="Zhang G.-Q."/>
        </authorList>
    </citation>
    <scope>NUCLEOTIDE SEQUENCE</scope>
    <source>
        <tissue evidence="2">Leaf</tissue>
    </source>
</reference>
<name>A0A8T3BHT4_DENNO</name>
<gene>
    <name evidence="2" type="ORF">KFK09_009565</name>
</gene>
<evidence type="ECO:0000313" key="2">
    <source>
        <dbReference type="EMBL" id="KAI0513540.1"/>
    </source>
</evidence>
<dbReference type="AlphaFoldDB" id="A0A8T3BHT4"/>
<protein>
    <submittedName>
        <fullName evidence="2">Uncharacterized protein</fullName>
    </submittedName>
</protein>
<dbReference type="Proteomes" id="UP000829196">
    <property type="component" value="Unassembled WGS sequence"/>
</dbReference>